<dbReference type="Proteomes" id="UP000075755">
    <property type="component" value="Chromosome"/>
</dbReference>
<proteinExistence type="predicted"/>
<feature type="region of interest" description="Disordered" evidence="1">
    <location>
        <begin position="1"/>
        <end position="28"/>
    </location>
</feature>
<reference evidence="3 4" key="1">
    <citation type="submission" date="2016-03" db="EMBL/GenBank/DDBJ databases">
        <title>Complete genome of Aminobacter aminovorans KCTC 2477.</title>
        <authorList>
            <person name="Kim K.M."/>
        </authorList>
    </citation>
    <scope>NUCLEOTIDE SEQUENCE [LARGE SCALE GENOMIC DNA]</scope>
    <source>
        <strain evidence="3 4">KCTC 2477</strain>
    </source>
</reference>
<evidence type="ECO:0000313" key="4">
    <source>
        <dbReference type="Proteomes" id="UP000075755"/>
    </source>
</evidence>
<organism evidence="3 4">
    <name type="scientific">Aminobacter aminovorans</name>
    <name type="common">Chelatobacter heintzii</name>
    <dbReference type="NCBI Taxonomy" id="83263"/>
    <lineage>
        <taxon>Bacteria</taxon>
        <taxon>Pseudomonadati</taxon>
        <taxon>Pseudomonadota</taxon>
        <taxon>Alphaproteobacteria</taxon>
        <taxon>Hyphomicrobiales</taxon>
        <taxon>Phyllobacteriaceae</taxon>
        <taxon>Aminobacter</taxon>
    </lineage>
</organism>
<sequence length="207" mass="23097">MPSPRPNCDRSGGFDFPANPDRPATKQPVYWTPEVDPGVILLINTPPLLADDADVVATLPPAASQRDEFGEHLRTLSTANSCQIALLYGTDPAQPLAAIVPLDAMASERLSSLDRFIRSSKGGRVPDKRLTSSQRTRLGHMLRALDGRIEGASHFDIAHALFGPRFIVAEEWQDSPFRYTTLRLIRDGYRMIEGGYRKLLRFRRRDA</sequence>
<dbReference type="AlphaFoldDB" id="A0AAC8YTG7"/>
<gene>
    <name evidence="3" type="ORF">AA2016_5099</name>
</gene>
<dbReference type="RefSeq" id="WP_083948685.1">
    <property type="nucleotide sequence ID" value="NZ_CP015005.1"/>
</dbReference>
<protein>
    <recommendedName>
        <fullName evidence="2">T6SS Transcription factor RovC-like DNA binding domain-containing protein</fullName>
    </recommendedName>
</protein>
<dbReference type="InterPro" id="IPR018754">
    <property type="entry name" value="RovC-like_DNA-bd"/>
</dbReference>
<feature type="domain" description="T6SS Transcription factor RovC-like DNA binding" evidence="2">
    <location>
        <begin position="99"/>
        <end position="201"/>
    </location>
</feature>
<dbReference type="Pfam" id="PF10074">
    <property type="entry name" value="RovC_DNA-bd"/>
    <property type="match status" value="1"/>
</dbReference>
<evidence type="ECO:0000259" key="2">
    <source>
        <dbReference type="Pfam" id="PF10074"/>
    </source>
</evidence>
<evidence type="ECO:0000256" key="1">
    <source>
        <dbReference type="SAM" id="MobiDB-lite"/>
    </source>
</evidence>
<accession>A0AAC8YTG7</accession>
<name>A0AAC8YTG7_AMIAI</name>
<dbReference type="EMBL" id="CP015005">
    <property type="protein sequence ID" value="AMS44006.1"/>
    <property type="molecule type" value="Genomic_DNA"/>
</dbReference>
<evidence type="ECO:0000313" key="3">
    <source>
        <dbReference type="EMBL" id="AMS44006.1"/>
    </source>
</evidence>
<dbReference type="KEGG" id="aak:AA2016_5099"/>